<dbReference type="PRINTS" id="PR01021">
    <property type="entry name" value="OMPADOMAIN"/>
</dbReference>
<comment type="caution">
    <text evidence="8">The sequence shown here is derived from an EMBL/GenBank/DDBJ whole genome shotgun (WGS) entry which is preliminary data.</text>
</comment>
<evidence type="ECO:0000256" key="6">
    <source>
        <dbReference type="SAM" id="SignalP"/>
    </source>
</evidence>
<evidence type="ECO:0000256" key="3">
    <source>
        <dbReference type="ARBA" id="ARBA00023237"/>
    </source>
</evidence>
<dbReference type="SUPFAM" id="SSF103088">
    <property type="entry name" value="OmpA-like"/>
    <property type="match status" value="1"/>
</dbReference>
<feature type="domain" description="OmpA-like" evidence="7">
    <location>
        <begin position="107"/>
        <end position="224"/>
    </location>
</feature>
<dbReference type="RefSeq" id="WP_132229067.1">
    <property type="nucleotide sequence ID" value="NZ_NRRH01000020.1"/>
</dbReference>
<dbReference type="PROSITE" id="PS51123">
    <property type="entry name" value="OMPA_2"/>
    <property type="match status" value="1"/>
</dbReference>
<evidence type="ECO:0000256" key="2">
    <source>
        <dbReference type="ARBA" id="ARBA00023136"/>
    </source>
</evidence>
<dbReference type="InterPro" id="IPR036737">
    <property type="entry name" value="OmpA-like_sf"/>
</dbReference>
<dbReference type="Pfam" id="PF13488">
    <property type="entry name" value="Gly-zipper_Omp"/>
    <property type="match status" value="1"/>
</dbReference>
<dbReference type="InterPro" id="IPR006664">
    <property type="entry name" value="OMP_bac"/>
</dbReference>
<keyword evidence="2 4" id="KW-0472">Membrane</keyword>
<evidence type="ECO:0000256" key="1">
    <source>
        <dbReference type="ARBA" id="ARBA00004442"/>
    </source>
</evidence>
<dbReference type="AlphaFoldDB" id="A0A4R4ADF8"/>
<feature type="transmembrane region" description="Helical" evidence="5">
    <location>
        <begin position="61"/>
        <end position="80"/>
    </location>
</feature>
<gene>
    <name evidence="8" type="ORF">EDC29_103202</name>
</gene>
<evidence type="ECO:0000256" key="5">
    <source>
        <dbReference type="SAM" id="Phobius"/>
    </source>
</evidence>
<evidence type="ECO:0000313" key="8">
    <source>
        <dbReference type="EMBL" id="TCW37005.1"/>
    </source>
</evidence>
<keyword evidence="5" id="KW-0812">Transmembrane</keyword>
<dbReference type="PANTHER" id="PTHR30329">
    <property type="entry name" value="STATOR ELEMENT OF FLAGELLAR MOTOR COMPLEX"/>
    <property type="match status" value="1"/>
</dbReference>
<dbReference type="InterPro" id="IPR039567">
    <property type="entry name" value="Gly-zipper"/>
</dbReference>
<evidence type="ECO:0000259" key="7">
    <source>
        <dbReference type="PROSITE" id="PS51123"/>
    </source>
</evidence>
<name>A0A4R4ADF8_MARGR</name>
<feature type="transmembrane region" description="Helical" evidence="5">
    <location>
        <begin position="35"/>
        <end position="54"/>
    </location>
</feature>
<feature type="signal peptide" evidence="6">
    <location>
        <begin position="1"/>
        <end position="24"/>
    </location>
</feature>
<evidence type="ECO:0000313" key="9">
    <source>
        <dbReference type="Proteomes" id="UP000295247"/>
    </source>
</evidence>
<protein>
    <submittedName>
        <fullName evidence="8">Outer membrane protein OmpA-like peptidoglycan-associated protein</fullName>
    </submittedName>
</protein>
<dbReference type="GO" id="GO:0009279">
    <property type="term" value="C:cell outer membrane"/>
    <property type="evidence" value="ECO:0007669"/>
    <property type="project" value="UniProtKB-SubCell"/>
</dbReference>
<dbReference type="Proteomes" id="UP000295247">
    <property type="component" value="Unassembled WGS sequence"/>
</dbReference>
<keyword evidence="6" id="KW-0732">Signal</keyword>
<reference evidence="8 9" key="1">
    <citation type="submission" date="2019-03" db="EMBL/GenBank/DDBJ databases">
        <title>Genomic Encyclopedia of Type Strains, Phase IV (KMG-IV): sequencing the most valuable type-strain genomes for metagenomic binning, comparative biology and taxonomic classification.</title>
        <authorList>
            <person name="Goeker M."/>
        </authorList>
    </citation>
    <scope>NUCLEOTIDE SEQUENCE [LARGE SCALE GENOMIC DNA]</scope>
    <source>
        <strain evidence="8 9">DSM 203</strain>
    </source>
</reference>
<dbReference type="InterPro" id="IPR050330">
    <property type="entry name" value="Bact_OuterMem_StrucFunc"/>
</dbReference>
<evidence type="ECO:0000256" key="4">
    <source>
        <dbReference type="PROSITE-ProRule" id="PRU00473"/>
    </source>
</evidence>
<keyword evidence="3" id="KW-0998">Cell outer membrane</keyword>
<organism evidence="8 9">
    <name type="scientific">Marichromatium gracile</name>
    <name type="common">Chromatium gracile</name>
    <dbReference type="NCBI Taxonomy" id="1048"/>
    <lineage>
        <taxon>Bacteria</taxon>
        <taxon>Pseudomonadati</taxon>
        <taxon>Pseudomonadota</taxon>
        <taxon>Gammaproteobacteria</taxon>
        <taxon>Chromatiales</taxon>
        <taxon>Chromatiaceae</taxon>
        <taxon>Marichromatium</taxon>
    </lineage>
</organism>
<proteinExistence type="predicted"/>
<dbReference type="CDD" id="cd07185">
    <property type="entry name" value="OmpA_C-like"/>
    <property type="match status" value="1"/>
</dbReference>
<dbReference type="EMBL" id="SMDC01000003">
    <property type="protein sequence ID" value="TCW37005.1"/>
    <property type="molecule type" value="Genomic_DNA"/>
</dbReference>
<accession>A0A4R4ADF8</accession>
<dbReference type="InterPro" id="IPR006665">
    <property type="entry name" value="OmpA-like"/>
</dbReference>
<feature type="chain" id="PRO_5020293095" evidence="6">
    <location>
        <begin position="25"/>
        <end position="227"/>
    </location>
</feature>
<comment type="subcellular location">
    <subcellularLocation>
        <location evidence="1">Cell outer membrane</location>
    </subcellularLocation>
</comment>
<dbReference type="Pfam" id="PF00691">
    <property type="entry name" value="OmpA"/>
    <property type="match status" value="1"/>
</dbReference>
<sequence>MKHTALTKGTAVAAVVAVLISGCAADGSGMTETGQGAAIGTATGAAAGAIIGSFGGNAGRGALIGAVGGALAGGMVGAYMEEQRRDFERALADEIARGVIRVQLLPGDQLVVGMTGATTFEVDSDRIKPGFYSTMDKIAAIVRRYGKTELRVAGHTDSTGLASYNQTLSERRAVAVEGYLERSGVMPQRIFARGYGQDRPIASNASEAGRRLNRRVEITIVPIQARG</sequence>
<keyword evidence="5" id="KW-1133">Transmembrane helix</keyword>
<dbReference type="PANTHER" id="PTHR30329:SF21">
    <property type="entry name" value="LIPOPROTEIN YIAD-RELATED"/>
    <property type="match status" value="1"/>
</dbReference>
<dbReference type="PROSITE" id="PS51257">
    <property type="entry name" value="PROKAR_LIPOPROTEIN"/>
    <property type="match status" value="1"/>
</dbReference>
<dbReference type="PRINTS" id="PR01023">
    <property type="entry name" value="NAFLGMOTY"/>
</dbReference>
<dbReference type="Gene3D" id="3.30.1330.60">
    <property type="entry name" value="OmpA-like domain"/>
    <property type="match status" value="1"/>
</dbReference>